<dbReference type="SUPFAM" id="SSF69322">
    <property type="entry name" value="Tricorn protease domain 2"/>
    <property type="match status" value="1"/>
</dbReference>
<evidence type="ECO:0000259" key="1">
    <source>
        <dbReference type="Pfam" id="PF12660"/>
    </source>
</evidence>
<dbReference type="Proteomes" id="UP000593567">
    <property type="component" value="Unassembled WGS sequence"/>
</dbReference>
<protein>
    <recommendedName>
        <fullName evidence="1">Transcription factor IIIC putative zinc-finger domain-containing protein</fullName>
    </recommendedName>
</protein>
<proteinExistence type="predicted"/>
<dbReference type="AlphaFoldDB" id="A0A7J7JRG3"/>
<accession>A0A7J7JRG3</accession>
<dbReference type="EMBL" id="VXIV02001945">
    <property type="protein sequence ID" value="KAF6028483.1"/>
    <property type="molecule type" value="Genomic_DNA"/>
</dbReference>
<comment type="caution">
    <text evidence="2">The sequence shown here is derived from an EMBL/GenBank/DDBJ whole genome shotgun (WGS) entry which is preliminary data.</text>
</comment>
<feature type="domain" description="Transcription factor IIIC putative zinc-finger" evidence="1">
    <location>
        <begin position="506"/>
        <end position="579"/>
    </location>
</feature>
<dbReference type="InterPro" id="IPR024764">
    <property type="entry name" value="TFIIIC_Znf"/>
</dbReference>
<sequence>MAEPMAQVNLSRTLRLRGGCQWAVQHACLLPTVEGLAVLELSLSKRKNVEVEVTLSSMDPYTQPVECKVIDAIQLVRQLDGKTHAIQRLKLDRVVCPLIKSNGDHLAVRQCCWEPGGGRPQPKVAVLAQELLLYKFANHDWRECANLSQALSDYLGRHPLPNNSDDVTEVFKAHSRYIRVMHWAVSGIFVANSYSRLFVMTFSAEGWEVLGLDLGSVSAEGVYSLSSLHSGSGAGTLVVGRLDGTCTLVTLNSAFKVTSSRTLSLEPDYRPIECLHTISNKEIVFVKHTDIFIYSYGQEVLKTYTVYETKYSIVQATADSAHLYIATNESGVFIKSRANGDTLRHLPNLPNYSCYGLTLSPSATFLLTVAQPVSVDILKSLEEYLESLWNSSDTSDISFETFIMIGNGCTNLPDWLIREMDRDLLTANFTHMQLRILYIVCFVTQKSSNPQPGVADRLKKLSSLKLRLTLQHMKSRETVSSSQINIIEQLCTTPPTSWDVFRLPGTKCMICGKNLSLAPELLYCCEDGHSFPSCSNTMLPIVSASPDRCSLCSAYIIELSDTTRDTESLIADTCAYCGGVKQVSDT</sequence>
<keyword evidence="3" id="KW-1185">Reference proteome</keyword>
<organism evidence="2 3">
    <name type="scientific">Bugula neritina</name>
    <name type="common">Brown bryozoan</name>
    <name type="synonym">Sertularia neritina</name>
    <dbReference type="NCBI Taxonomy" id="10212"/>
    <lineage>
        <taxon>Eukaryota</taxon>
        <taxon>Metazoa</taxon>
        <taxon>Spiralia</taxon>
        <taxon>Lophotrochozoa</taxon>
        <taxon>Bryozoa</taxon>
        <taxon>Gymnolaemata</taxon>
        <taxon>Cheilostomatida</taxon>
        <taxon>Flustrina</taxon>
        <taxon>Buguloidea</taxon>
        <taxon>Bugulidae</taxon>
        <taxon>Bugula</taxon>
    </lineage>
</organism>
<gene>
    <name evidence="2" type="ORF">EB796_013179</name>
</gene>
<reference evidence="2" key="1">
    <citation type="submission" date="2020-06" db="EMBL/GenBank/DDBJ databases">
        <title>Draft genome of Bugula neritina, a colonial animal packing powerful symbionts and potential medicines.</title>
        <authorList>
            <person name="Rayko M."/>
        </authorList>
    </citation>
    <scope>NUCLEOTIDE SEQUENCE [LARGE SCALE GENOMIC DNA]</scope>
    <source>
        <strain evidence="2">Kwan_BN1</strain>
    </source>
</reference>
<dbReference type="Pfam" id="PF12660">
    <property type="entry name" value="zf-TFIIIC"/>
    <property type="match status" value="1"/>
</dbReference>
<evidence type="ECO:0000313" key="2">
    <source>
        <dbReference type="EMBL" id="KAF6028483.1"/>
    </source>
</evidence>
<evidence type="ECO:0000313" key="3">
    <source>
        <dbReference type="Proteomes" id="UP000593567"/>
    </source>
</evidence>
<name>A0A7J7JRG3_BUGNE</name>